<keyword evidence="13" id="KW-1185">Reference proteome</keyword>
<proteinExistence type="inferred from homology"/>
<evidence type="ECO:0000256" key="9">
    <source>
        <dbReference type="ARBA" id="ARBA00023136"/>
    </source>
</evidence>
<feature type="transmembrane region" description="Helical" evidence="11">
    <location>
        <begin position="58"/>
        <end position="77"/>
    </location>
</feature>
<keyword evidence="3" id="KW-0813">Transport</keyword>
<evidence type="ECO:0000256" key="5">
    <source>
        <dbReference type="ARBA" id="ARBA00022692"/>
    </source>
</evidence>
<evidence type="ECO:0000256" key="10">
    <source>
        <dbReference type="ARBA" id="ARBA00023303"/>
    </source>
</evidence>
<dbReference type="PANTHER" id="PTHR21522:SF30">
    <property type="entry name" value="GH01206P"/>
    <property type="match status" value="1"/>
</dbReference>
<keyword evidence="10" id="KW-0407">Ion channel</keyword>
<dbReference type="Proteomes" id="UP001159363">
    <property type="component" value="Chromosome 11"/>
</dbReference>
<sequence>MLCTSVLCFQGGMLCTSVLCFQGGMLCTSVLCVSKEECCALVCCVSARSHALSVILSLLYGKMLVILGLAFPVAQFISRDIPATYFEGFYLFLYFGYMAFLLCLYGPVLKQKAVDSVIHGGKEHSDNSRNLEVPVSHNVSQSGRKRSRYGSFYLRMGAVVFGIGSMIYSVLEFGQYFDMKEDEKCHNALIALTPAVRVVFIITQLQFIFYTSKQLAVKKFKSLARFGLMHMMATNICEWFNVLVQESKYELLRFHDMGSKTSSSKGSGVSALSDAHSKNLSLDLSHQPNNNMKVNLHRAARGLMVEELYECRSANIMGSLVQDASPFLFPSTIEYSLICAVILYTMWKDSCSLRAGPGGGGGSYGNQVANAKVSPVPSKTNAANHVRVDCANAHRGLFAGILVLVLTIISLIMFFVLIKEPGYDQLAVFEVNVTTLALYVVNMLAILLCAYRMKELSRYDTNRYFELDNTLLVVAQLGLYASNISSLIAGYFSKSTRSDILIKSVTSIVQATLQTVFIVDSWWRICTTPSKLFLFSSIKDEIAYCSILQLLASCYLARARVCVCVCVLNSLVAVVVLGQMRRRPGRQLITFLLATNLALWLVTRTQNARPEFQPVEVEFYGVWAWTVITNVSMPLAIFYRFHSAVCLCEIWKCTYKMKLVPSR</sequence>
<feature type="transmembrane region" description="Helical" evidence="11">
    <location>
        <begin position="622"/>
        <end position="641"/>
    </location>
</feature>
<organism evidence="12 13">
    <name type="scientific">Dryococelus australis</name>
    <dbReference type="NCBI Taxonomy" id="614101"/>
    <lineage>
        <taxon>Eukaryota</taxon>
        <taxon>Metazoa</taxon>
        <taxon>Ecdysozoa</taxon>
        <taxon>Arthropoda</taxon>
        <taxon>Hexapoda</taxon>
        <taxon>Insecta</taxon>
        <taxon>Pterygota</taxon>
        <taxon>Neoptera</taxon>
        <taxon>Polyneoptera</taxon>
        <taxon>Phasmatodea</taxon>
        <taxon>Verophasmatodea</taxon>
        <taxon>Anareolatae</taxon>
        <taxon>Phasmatidae</taxon>
        <taxon>Eurycanthinae</taxon>
        <taxon>Dryococelus</taxon>
    </lineage>
</organism>
<evidence type="ECO:0000256" key="1">
    <source>
        <dbReference type="ARBA" id="ARBA00004651"/>
    </source>
</evidence>
<feature type="transmembrane region" description="Helical" evidence="11">
    <location>
        <begin position="471"/>
        <end position="492"/>
    </location>
</feature>
<evidence type="ECO:0000256" key="8">
    <source>
        <dbReference type="ARBA" id="ARBA00023065"/>
    </source>
</evidence>
<evidence type="ECO:0000256" key="4">
    <source>
        <dbReference type="ARBA" id="ARBA00022475"/>
    </source>
</evidence>
<protein>
    <recommendedName>
        <fullName evidence="14">Otopetrin-2</fullName>
    </recommendedName>
</protein>
<feature type="transmembrane region" description="Helical" evidence="11">
    <location>
        <begin position="191"/>
        <end position="211"/>
    </location>
</feature>
<keyword evidence="5 11" id="KW-0812">Transmembrane</keyword>
<evidence type="ECO:0000256" key="7">
    <source>
        <dbReference type="ARBA" id="ARBA00022989"/>
    </source>
</evidence>
<dbReference type="InterPro" id="IPR004878">
    <property type="entry name" value="Otopetrin"/>
</dbReference>
<evidence type="ECO:0000256" key="11">
    <source>
        <dbReference type="SAM" id="Phobius"/>
    </source>
</evidence>
<gene>
    <name evidence="12" type="ORF">PR048_027534</name>
</gene>
<evidence type="ECO:0000313" key="12">
    <source>
        <dbReference type="EMBL" id="KAJ8871228.1"/>
    </source>
</evidence>
<evidence type="ECO:0000256" key="2">
    <source>
        <dbReference type="ARBA" id="ARBA00006513"/>
    </source>
</evidence>
<evidence type="ECO:0008006" key="14">
    <source>
        <dbReference type="Google" id="ProtNLM"/>
    </source>
</evidence>
<accession>A0ABQ9GGT0</accession>
<keyword evidence="7 11" id="KW-1133">Transmembrane helix</keyword>
<dbReference type="Pfam" id="PF03189">
    <property type="entry name" value="Otopetrin"/>
    <property type="match status" value="2"/>
</dbReference>
<evidence type="ECO:0000313" key="13">
    <source>
        <dbReference type="Proteomes" id="UP001159363"/>
    </source>
</evidence>
<dbReference type="EMBL" id="JARBHB010000012">
    <property type="protein sequence ID" value="KAJ8871228.1"/>
    <property type="molecule type" value="Genomic_DNA"/>
</dbReference>
<keyword evidence="8" id="KW-0406">Ion transport</keyword>
<name>A0ABQ9GGT0_9NEOP</name>
<comment type="caution">
    <text evidence="12">The sequence shown here is derived from an EMBL/GenBank/DDBJ whole genome shotgun (WGS) entry which is preliminary data.</text>
</comment>
<keyword evidence="6" id="KW-0375">Hydrogen ion transport</keyword>
<feature type="transmembrane region" description="Helical" evidence="11">
    <location>
        <begin position="397"/>
        <end position="418"/>
    </location>
</feature>
<reference evidence="12 13" key="1">
    <citation type="submission" date="2023-02" db="EMBL/GenBank/DDBJ databases">
        <title>LHISI_Scaffold_Assembly.</title>
        <authorList>
            <person name="Stuart O.P."/>
            <person name="Cleave R."/>
            <person name="Magrath M.J.L."/>
            <person name="Mikheyev A.S."/>
        </authorList>
    </citation>
    <scope>NUCLEOTIDE SEQUENCE [LARGE SCALE GENOMIC DNA]</scope>
    <source>
        <strain evidence="12">Daus_M_001</strain>
        <tissue evidence="12">Leg muscle</tissue>
    </source>
</reference>
<evidence type="ECO:0000256" key="3">
    <source>
        <dbReference type="ARBA" id="ARBA00022448"/>
    </source>
</evidence>
<feature type="transmembrane region" description="Helical" evidence="11">
    <location>
        <begin position="89"/>
        <end position="109"/>
    </location>
</feature>
<keyword evidence="4" id="KW-1003">Cell membrane</keyword>
<keyword evidence="9 11" id="KW-0472">Membrane</keyword>
<feature type="transmembrane region" description="Helical" evidence="11">
    <location>
        <begin position="433"/>
        <end position="451"/>
    </location>
</feature>
<feature type="transmembrane region" description="Helical" evidence="11">
    <location>
        <begin position="585"/>
        <end position="602"/>
    </location>
</feature>
<comment type="similarity">
    <text evidence="2">Belongs to the otopetrin family.</text>
</comment>
<feature type="transmembrane region" description="Helical" evidence="11">
    <location>
        <begin position="557"/>
        <end position="578"/>
    </location>
</feature>
<evidence type="ECO:0000256" key="6">
    <source>
        <dbReference type="ARBA" id="ARBA00022781"/>
    </source>
</evidence>
<dbReference type="PANTHER" id="PTHR21522">
    <property type="entry name" value="PROTON CHANNEL OTOP"/>
    <property type="match status" value="1"/>
</dbReference>
<comment type="subcellular location">
    <subcellularLocation>
        <location evidence="1">Cell membrane</location>
        <topology evidence="1">Multi-pass membrane protein</topology>
    </subcellularLocation>
</comment>
<feature type="transmembrane region" description="Helical" evidence="11">
    <location>
        <begin position="152"/>
        <end position="171"/>
    </location>
</feature>